<dbReference type="InterPro" id="IPR050863">
    <property type="entry name" value="CenT-Element_Derived"/>
</dbReference>
<dbReference type="Proteomes" id="UP001549920">
    <property type="component" value="Unassembled WGS sequence"/>
</dbReference>
<dbReference type="InterPro" id="IPR006600">
    <property type="entry name" value="HTH_CenpB_DNA-bd_dom"/>
</dbReference>
<dbReference type="Gene3D" id="1.10.10.60">
    <property type="entry name" value="Homeodomain-like"/>
    <property type="match status" value="1"/>
</dbReference>
<comment type="caution">
    <text evidence="5">The sequence shown here is derived from an EMBL/GenBank/DDBJ whole genome shotgun (WGS) entry which is preliminary data.</text>
</comment>
<keyword evidence="2" id="KW-0238">DNA-binding</keyword>
<comment type="subcellular location">
    <subcellularLocation>
        <location evidence="1">Nucleus</location>
    </subcellularLocation>
</comment>
<dbReference type="PANTHER" id="PTHR19303">
    <property type="entry name" value="TRANSPOSON"/>
    <property type="match status" value="1"/>
</dbReference>
<name>A0ABR3HA88_LOXSC</name>
<dbReference type="InterPro" id="IPR009057">
    <property type="entry name" value="Homeodomain-like_sf"/>
</dbReference>
<evidence type="ECO:0000259" key="4">
    <source>
        <dbReference type="PROSITE" id="PS51253"/>
    </source>
</evidence>
<proteinExistence type="predicted"/>
<keyword evidence="6" id="KW-1185">Reference proteome</keyword>
<dbReference type="SUPFAM" id="SSF46689">
    <property type="entry name" value="Homeodomain-like"/>
    <property type="match status" value="1"/>
</dbReference>
<keyword evidence="3" id="KW-0539">Nucleus</keyword>
<dbReference type="PANTHER" id="PTHR19303:SF71">
    <property type="entry name" value="ZINC FINGER PHD-TYPE DOMAIN-CONTAINING PROTEIN"/>
    <property type="match status" value="1"/>
</dbReference>
<sequence>MVRNYKKKTKRGEWSQESMKAAIDEVLSKNSGYRKAALEHNIPQTTLERYVKKIKRGEEITVGLPLGPMKSVFSQNEEKELAEYVKHMEERLFGLTTLDLRRLAYQLAVKNNKKHNFNNEKEMAGVDWLNGFLKRNPDLSIRKPEATSAARAMGFNRVAVGNFYQLLGETYDAFHFTPDKIYNCDETGISVVSKTKSKIIALKGRKQVGSLSSAERGQTVTVEICFNAAGTYMPPFIIFPRQRMKPELLDNAPPGTTSVCNPKGWITVELFTLWFKKFIQFTGASPSNKVLLLLDGHVSHTQNIDVIDLARQHGVVIICFPPHCTHKMQPADVGFMRPLSTYYDHAASNWLRSHPGRVITMFQISEIFGQAYMQAATMSTAVNSFRKCGIWPYNQDNFSDADFIAAETTSIPLAQDNPSTFCNSSSVDNTSTLSQTYLLIPDLKCQQLQTL</sequence>
<evidence type="ECO:0000256" key="1">
    <source>
        <dbReference type="ARBA" id="ARBA00004123"/>
    </source>
</evidence>
<dbReference type="EMBL" id="JBEUOH010000023">
    <property type="protein sequence ID" value="KAL0861584.1"/>
    <property type="molecule type" value="Genomic_DNA"/>
</dbReference>
<dbReference type="Pfam" id="PF03221">
    <property type="entry name" value="HTH_Tnp_Tc5"/>
    <property type="match status" value="1"/>
</dbReference>
<accession>A0ABR3HA88</accession>
<feature type="domain" description="HTH CENPB-type" evidence="4">
    <location>
        <begin position="65"/>
        <end position="142"/>
    </location>
</feature>
<gene>
    <name evidence="5" type="ORF">ABMA27_009083</name>
</gene>
<reference evidence="5 6" key="1">
    <citation type="submission" date="2024-06" db="EMBL/GenBank/DDBJ databases">
        <title>A chromosome-level genome assembly of beet webworm, Loxostege sticticalis.</title>
        <authorList>
            <person name="Zhang Y."/>
        </authorList>
    </citation>
    <scope>NUCLEOTIDE SEQUENCE [LARGE SCALE GENOMIC DNA]</scope>
    <source>
        <strain evidence="5">AQ026</strain>
        <tissue evidence="5">Whole body</tissue>
    </source>
</reference>
<dbReference type="Pfam" id="PF03184">
    <property type="entry name" value="DDE_1"/>
    <property type="match status" value="1"/>
</dbReference>
<dbReference type="PROSITE" id="PS51253">
    <property type="entry name" value="HTH_CENPB"/>
    <property type="match status" value="1"/>
</dbReference>
<evidence type="ECO:0000256" key="3">
    <source>
        <dbReference type="ARBA" id="ARBA00023242"/>
    </source>
</evidence>
<dbReference type="Pfam" id="PF05225">
    <property type="entry name" value="HTH_psq"/>
    <property type="match status" value="1"/>
</dbReference>
<evidence type="ECO:0000313" key="5">
    <source>
        <dbReference type="EMBL" id="KAL0861584.1"/>
    </source>
</evidence>
<protein>
    <recommendedName>
        <fullName evidence="4">HTH CENPB-type domain-containing protein</fullName>
    </recommendedName>
</protein>
<organism evidence="5 6">
    <name type="scientific">Loxostege sticticalis</name>
    <name type="common">Beet webworm moth</name>
    <dbReference type="NCBI Taxonomy" id="481309"/>
    <lineage>
        <taxon>Eukaryota</taxon>
        <taxon>Metazoa</taxon>
        <taxon>Ecdysozoa</taxon>
        <taxon>Arthropoda</taxon>
        <taxon>Hexapoda</taxon>
        <taxon>Insecta</taxon>
        <taxon>Pterygota</taxon>
        <taxon>Neoptera</taxon>
        <taxon>Endopterygota</taxon>
        <taxon>Lepidoptera</taxon>
        <taxon>Glossata</taxon>
        <taxon>Ditrysia</taxon>
        <taxon>Pyraloidea</taxon>
        <taxon>Crambidae</taxon>
        <taxon>Pyraustinae</taxon>
        <taxon>Loxostege</taxon>
    </lineage>
</organism>
<dbReference type="InterPro" id="IPR004875">
    <property type="entry name" value="DDE_SF_endonuclease_dom"/>
</dbReference>
<dbReference type="InterPro" id="IPR007889">
    <property type="entry name" value="HTH_Psq"/>
</dbReference>
<evidence type="ECO:0000256" key="2">
    <source>
        <dbReference type="ARBA" id="ARBA00023125"/>
    </source>
</evidence>
<evidence type="ECO:0000313" key="6">
    <source>
        <dbReference type="Proteomes" id="UP001549920"/>
    </source>
</evidence>